<feature type="signal peptide" evidence="1">
    <location>
        <begin position="1"/>
        <end position="21"/>
    </location>
</feature>
<dbReference type="PROSITE" id="PS51257">
    <property type="entry name" value="PROKAR_LIPOPROTEIN"/>
    <property type="match status" value="1"/>
</dbReference>
<dbReference type="EMBL" id="QJKH01000001">
    <property type="protein sequence ID" value="PXX81598.1"/>
    <property type="molecule type" value="Genomic_DNA"/>
</dbReference>
<name>A0A318KXH5_9FIRM</name>
<keyword evidence="1" id="KW-0732">Signal</keyword>
<evidence type="ECO:0008006" key="4">
    <source>
        <dbReference type="Google" id="ProtNLM"/>
    </source>
</evidence>
<organism evidence="2 3">
    <name type="scientific">Dielma fastidiosa</name>
    <dbReference type="NCBI Taxonomy" id="1034346"/>
    <lineage>
        <taxon>Bacteria</taxon>
        <taxon>Bacillati</taxon>
        <taxon>Bacillota</taxon>
        <taxon>Erysipelotrichia</taxon>
        <taxon>Erysipelotrichales</taxon>
        <taxon>Erysipelotrichaceae</taxon>
        <taxon>Dielma</taxon>
    </lineage>
</organism>
<reference evidence="2 3" key="1">
    <citation type="submission" date="2018-05" db="EMBL/GenBank/DDBJ databases">
        <title>Genomic Encyclopedia of Type Strains, Phase IV (KMG-IV): sequencing the most valuable type-strain genomes for metagenomic binning, comparative biology and taxonomic classification.</title>
        <authorList>
            <person name="Goeker M."/>
        </authorList>
    </citation>
    <scope>NUCLEOTIDE SEQUENCE [LARGE SCALE GENOMIC DNA]</scope>
    <source>
        <strain evidence="2 3">JC118</strain>
    </source>
</reference>
<gene>
    <name evidence="2" type="ORF">DES51_101208</name>
</gene>
<dbReference type="AlphaFoldDB" id="A0A318KXH5"/>
<dbReference type="STRING" id="1034346.GCA_000313565_00205"/>
<evidence type="ECO:0000313" key="3">
    <source>
        <dbReference type="Proteomes" id="UP000247612"/>
    </source>
</evidence>
<sequence>MKIICAMLLMLLCGCSTLVRPDAIDHYQYEGKIVEIKDDQMMILGKDGLVHVGGEFDTQSLKEGMQVLIDTNGTVNETYPMSIQCIGSIQVVKEEDDLIGFYLDVIQDLFDTDPGLNDKIEMIAFDLSKADNLDEAEKDALIWMAGSMLGTDTRAATYDELVEEGLIDDENLYFEKGLLFNLEAKTVDENHFTFTIQKWRSGLGAYWFADCKAVKTDNEWHYEIGAQMIS</sequence>
<protein>
    <recommendedName>
        <fullName evidence="4">DUF3221 domain-containing protein</fullName>
    </recommendedName>
</protein>
<evidence type="ECO:0000313" key="2">
    <source>
        <dbReference type="EMBL" id="PXX81598.1"/>
    </source>
</evidence>
<proteinExistence type="predicted"/>
<dbReference type="Proteomes" id="UP000247612">
    <property type="component" value="Unassembled WGS sequence"/>
</dbReference>
<dbReference type="OrthoDB" id="1954601at2"/>
<dbReference type="RefSeq" id="WP_022936512.1">
    <property type="nucleotide sequence ID" value="NZ_CABKRQ010000001.1"/>
</dbReference>
<keyword evidence="3" id="KW-1185">Reference proteome</keyword>
<evidence type="ECO:0000256" key="1">
    <source>
        <dbReference type="SAM" id="SignalP"/>
    </source>
</evidence>
<accession>A0A318KXH5</accession>
<comment type="caution">
    <text evidence="2">The sequence shown here is derived from an EMBL/GenBank/DDBJ whole genome shotgun (WGS) entry which is preliminary data.</text>
</comment>
<feature type="chain" id="PRO_5038994715" description="DUF3221 domain-containing protein" evidence="1">
    <location>
        <begin position="22"/>
        <end position="230"/>
    </location>
</feature>